<evidence type="ECO:0000256" key="1">
    <source>
        <dbReference type="SAM" id="MobiDB-lite"/>
    </source>
</evidence>
<accession>Q219N5</accession>
<name>Q219N5_RHOPB</name>
<feature type="region of interest" description="Disordered" evidence="1">
    <location>
        <begin position="1"/>
        <end position="20"/>
    </location>
</feature>
<feature type="region of interest" description="Disordered" evidence="1">
    <location>
        <begin position="42"/>
        <end position="68"/>
    </location>
</feature>
<dbReference type="HOGENOM" id="CLU_2397664_0_0_5"/>
<evidence type="ECO:0000313" key="2">
    <source>
        <dbReference type="EMBL" id="ABD86901.1"/>
    </source>
</evidence>
<dbReference type="AlphaFoldDB" id="Q219N5"/>
<dbReference type="KEGG" id="rpc:RPC_1339"/>
<reference evidence="2" key="1">
    <citation type="submission" date="2006-03" db="EMBL/GenBank/DDBJ databases">
        <title>Complete sequence of Rhodopseudomonas palustris BisB18.</title>
        <authorList>
            <consortium name="US DOE Joint Genome Institute"/>
            <person name="Copeland A."/>
            <person name="Lucas S."/>
            <person name="Lapidus A."/>
            <person name="Barry K."/>
            <person name="Detter J.C."/>
            <person name="Glavina del Rio T."/>
            <person name="Hammon N."/>
            <person name="Israni S."/>
            <person name="Dalin E."/>
            <person name="Tice H."/>
            <person name="Pitluck S."/>
            <person name="Chain P."/>
            <person name="Malfatti S."/>
            <person name="Shin M."/>
            <person name="Vergez L."/>
            <person name="Schmutz J."/>
            <person name="Larimer F."/>
            <person name="Land M."/>
            <person name="Hauser L."/>
            <person name="Pelletier D.A."/>
            <person name="Kyrpides N."/>
            <person name="Anderson I."/>
            <person name="Oda Y."/>
            <person name="Harwood C.S."/>
            <person name="Richardson P."/>
        </authorList>
    </citation>
    <scope>NUCLEOTIDE SEQUENCE [LARGE SCALE GENOMIC DNA]</scope>
    <source>
        <strain evidence="2">BisB18</strain>
    </source>
</reference>
<proteinExistence type="predicted"/>
<dbReference type="EMBL" id="CP000301">
    <property type="protein sequence ID" value="ABD86901.1"/>
    <property type="molecule type" value="Genomic_DNA"/>
</dbReference>
<organism evidence="2">
    <name type="scientific">Rhodopseudomonas palustris (strain BisB18)</name>
    <dbReference type="NCBI Taxonomy" id="316056"/>
    <lineage>
        <taxon>Bacteria</taxon>
        <taxon>Pseudomonadati</taxon>
        <taxon>Pseudomonadota</taxon>
        <taxon>Alphaproteobacteria</taxon>
        <taxon>Hyphomicrobiales</taxon>
        <taxon>Nitrobacteraceae</taxon>
        <taxon>Rhodopseudomonas</taxon>
    </lineage>
</organism>
<protein>
    <submittedName>
        <fullName evidence="2">Uncharacterized protein</fullName>
    </submittedName>
</protein>
<gene>
    <name evidence="2" type="ordered locus">RPC_1339</name>
</gene>
<sequence length="93" mass="10175">MAESAGLGSDKGKARFSPPRGEDCRAIMAKFLATGSAARAIFGSSRRSGRTRAAEPLADKRQRPRAAMRRCCRRATRMADVGFGFQTQKRRAL</sequence>